<name>A0A2K5ZN01_MANLE</name>
<dbReference type="GeneTree" id="ENSGT00940000159586"/>
<dbReference type="Ensembl" id="ENSMLET00000052715.1">
    <property type="protein sequence ID" value="ENSMLEP00000029160.1"/>
    <property type="gene ID" value="ENSMLEG00000038770.1"/>
</dbReference>
<evidence type="ECO:0000313" key="2">
    <source>
        <dbReference type="Ensembl" id="ENSMLEP00000029160.1"/>
    </source>
</evidence>
<feature type="compositionally biased region" description="Polar residues" evidence="1">
    <location>
        <begin position="168"/>
        <end position="185"/>
    </location>
</feature>
<reference evidence="2" key="1">
    <citation type="submission" date="2025-08" db="UniProtKB">
        <authorList>
            <consortium name="Ensembl"/>
        </authorList>
    </citation>
    <scope>IDENTIFICATION</scope>
</reference>
<proteinExistence type="predicted"/>
<dbReference type="Proteomes" id="UP000233140">
    <property type="component" value="Unassembled WGS sequence"/>
</dbReference>
<evidence type="ECO:0000313" key="3">
    <source>
        <dbReference type="Proteomes" id="UP000233140"/>
    </source>
</evidence>
<organism evidence="2 3">
    <name type="scientific">Mandrillus leucophaeus</name>
    <name type="common">Drill</name>
    <name type="synonym">Papio leucophaeus</name>
    <dbReference type="NCBI Taxonomy" id="9568"/>
    <lineage>
        <taxon>Eukaryota</taxon>
        <taxon>Metazoa</taxon>
        <taxon>Chordata</taxon>
        <taxon>Craniata</taxon>
        <taxon>Vertebrata</taxon>
        <taxon>Euteleostomi</taxon>
        <taxon>Mammalia</taxon>
        <taxon>Eutheria</taxon>
        <taxon>Euarchontoglires</taxon>
        <taxon>Primates</taxon>
        <taxon>Haplorrhini</taxon>
        <taxon>Catarrhini</taxon>
        <taxon>Cercopithecidae</taxon>
        <taxon>Cercopithecinae</taxon>
        <taxon>Mandrillus</taxon>
    </lineage>
</organism>
<reference evidence="2" key="2">
    <citation type="submission" date="2025-09" db="UniProtKB">
        <authorList>
            <consortium name="Ensembl"/>
        </authorList>
    </citation>
    <scope>IDENTIFICATION</scope>
</reference>
<gene>
    <name evidence="2" type="primary">AGAP3</name>
</gene>
<evidence type="ECO:0000256" key="1">
    <source>
        <dbReference type="SAM" id="MobiDB-lite"/>
    </source>
</evidence>
<keyword evidence="3" id="KW-1185">Reference proteome</keyword>
<dbReference type="AlphaFoldDB" id="A0A2K5ZN01"/>
<sequence>MRNLRAQCGACLPGRGPEGSGLAEEAATGHRALQVTAQLAQPLGSVRRLHPGRAYQPGHEWRRQRLQRLLVLSPLHPQHQPAGAAHRDHRCLLHPHTHPQAVQAALQHLHDMCHCFQLFINKKAFPTPSKLEDQLVTHSTSGHAPCAGPEAGRALGLLSDEKRPPSSPLQRPTGTFVTNPTPREG</sequence>
<feature type="region of interest" description="Disordered" evidence="1">
    <location>
        <begin position="136"/>
        <end position="185"/>
    </location>
</feature>
<accession>A0A2K5ZN01</accession>
<protein>
    <submittedName>
        <fullName evidence="2">ArfGAP with GTPase domain, ankyrin repeat and PH domain 3</fullName>
    </submittedName>
</protein>